<comment type="caution">
    <text evidence="2">The sequence shown here is derived from an EMBL/GenBank/DDBJ whole genome shotgun (WGS) entry which is preliminary data.</text>
</comment>
<dbReference type="Proteomes" id="UP000816034">
    <property type="component" value="Unassembled WGS sequence"/>
</dbReference>
<feature type="compositionally biased region" description="Basic and acidic residues" evidence="1">
    <location>
        <begin position="101"/>
        <end position="124"/>
    </location>
</feature>
<gene>
    <name evidence="2" type="ORF">C9374_007509</name>
</gene>
<sequence>MSSPHHPSKTIDTTTTGREIQNEDLDDKVVLSQPPHVSTTPSSSSRICSRYTQLRKQLRSCSNFKENYFVMEMKVTSSIASQKGASRRNKCSSSTTKKRNKDQQEEQQQEGHELSDHNDLEKQHSQPMMKKKKQEDNMSLDTHAPAQEIQQQPCASLLASTVTTMEMNHSQINSSFTHYSLVQEGLSQQMYDPSMMLRYWQLQMLNDIIEAIKTLHKNDHVSNHHDEPNVLYNQKVVV</sequence>
<feature type="compositionally biased region" description="Polar residues" evidence="1">
    <location>
        <begin position="1"/>
        <end position="19"/>
    </location>
</feature>
<feature type="region of interest" description="Disordered" evidence="1">
    <location>
        <begin position="1"/>
        <end position="48"/>
    </location>
</feature>
<organism evidence="2 3">
    <name type="scientific">Naegleria lovaniensis</name>
    <name type="common">Amoeba</name>
    <dbReference type="NCBI Taxonomy" id="51637"/>
    <lineage>
        <taxon>Eukaryota</taxon>
        <taxon>Discoba</taxon>
        <taxon>Heterolobosea</taxon>
        <taxon>Tetramitia</taxon>
        <taxon>Eutetramitia</taxon>
        <taxon>Vahlkampfiidae</taxon>
        <taxon>Naegleria</taxon>
    </lineage>
</organism>
<keyword evidence="3" id="KW-1185">Reference proteome</keyword>
<accession>A0AA88GM86</accession>
<feature type="compositionally biased region" description="Basic residues" evidence="1">
    <location>
        <begin position="85"/>
        <end position="100"/>
    </location>
</feature>
<dbReference type="AlphaFoldDB" id="A0AA88GM86"/>
<dbReference type="EMBL" id="PYSW02000029">
    <property type="protein sequence ID" value="KAG2379370.1"/>
    <property type="molecule type" value="Genomic_DNA"/>
</dbReference>
<proteinExistence type="predicted"/>
<evidence type="ECO:0000313" key="3">
    <source>
        <dbReference type="Proteomes" id="UP000816034"/>
    </source>
</evidence>
<dbReference type="GeneID" id="68099963"/>
<evidence type="ECO:0000256" key="1">
    <source>
        <dbReference type="SAM" id="MobiDB-lite"/>
    </source>
</evidence>
<dbReference type="RefSeq" id="XP_044546632.1">
    <property type="nucleotide sequence ID" value="XM_044697482.1"/>
</dbReference>
<reference evidence="2 3" key="1">
    <citation type="journal article" date="2018" name="BMC Genomics">
        <title>The genome of Naegleria lovaniensis, the basis for a comparative approach to unravel pathogenicity factors of the human pathogenic amoeba N. fowleri.</title>
        <authorList>
            <person name="Liechti N."/>
            <person name="Schurch N."/>
            <person name="Bruggmann R."/>
            <person name="Wittwer M."/>
        </authorList>
    </citation>
    <scope>NUCLEOTIDE SEQUENCE [LARGE SCALE GENOMIC DNA]</scope>
    <source>
        <strain evidence="2 3">ATCC 30569</strain>
    </source>
</reference>
<feature type="compositionally biased region" description="Low complexity" evidence="1">
    <location>
        <begin position="32"/>
        <end position="45"/>
    </location>
</feature>
<name>A0AA88GM86_NAELO</name>
<evidence type="ECO:0000313" key="2">
    <source>
        <dbReference type="EMBL" id="KAG2379370.1"/>
    </source>
</evidence>
<feature type="region of interest" description="Disordered" evidence="1">
    <location>
        <begin position="79"/>
        <end position="138"/>
    </location>
</feature>
<protein>
    <submittedName>
        <fullName evidence="2">Uncharacterized protein</fullName>
    </submittedName>
</protein>